<evidence type="ECO:0000259" key="1">
    <source>
        <dbReference type="PROSITE" id="PS50878"/>
    </source>
</evidence>
<protein>
    <recommendedName>
        <fullName evidence="1">Reverse transcriptase domain-containing protein</fullName>
    </recommendedName>
</protein>
<dbReference type="PROSITE" id="PS50878">
    <property type="entry name" value="RT_POL"/>
    <property type="match status" value="1"/>
</dbReference>
<name>A0AAV7PZ82_PLEWA</name>
<evidence type="ECO:0000313" key="3">
    <source>
        <dbReference type="Proteomes" id="UP001066276"/>
    </source>
</evidence>
<dbReference type="CDD" id="cd01650">
    <property type="entry name" value="RT_nLTR_like"/>
    <property type="match status" value="1"/>
</dbReference>
<dbReference type="AlphaFoldDB" id="A0AAV7PZ82"/>
<evidence type="ECO:0000313" key="2">
    <source>
        <dbReference type="EMBL" id="KAJ1132607.1"/>
    </source>
</evidence>
<comment type="caution">
    <text evidence="2">The sequence shown here is derived from an EMBL/GenBank/DDBJ whole genome shotgun (WGS) entry which is preliminary data.</text>
</comment>
<dbReference type="Proteomes" id="UP001066276">
    <property type="component" value="Chromosome 7"/>
</dbReference>
<dbReference type="EMBL" id="JANPWB010000011">
    <property type="protein sequence ID" value="KAJ1132607.1"/>
    <property type="molecule type" value="Genomic_DNA"/>
</dbReference>
<proteinExistence type="predicted"/>
<dbReference type="Pfam" id="PF00078">
    <property type="entry name" value="RVT_1"/>
    <property type="match status" value="1"/>
</dbReference>
<sequence>MLAWLVRSGGQGEPITCVLDGEGSRKLSPAQINNAFREYYMQLYGKPSDLRTESFDEYLQQIPLPTLSAEDKEALGGPVSVEEVNEAIAQLAPGKTPGTDGLPMDFYKKYRSLLAPQLTEMCAEVRRQGELPQTLREAVVVPLPKTKDREARVTEFRPLSMLNSDFKILSKIMAARLLPHMTKLVHTDQNGFIPARSTSLNLRRVFSVLHMPRALRPPAGVLLAVDFEKAFDSIRWDYLRKVMLKMGLGEEWVKWVDLLYASPLVRDKTGKSISSAYPIYRGTRQGCPLSPMLFALAIEPLAAQLRREGVSKGIIWGPAEHIVSLYANDILLYLRDGAGGVGWALGILEEFGSLSGLRLNRRKTFVFPVLAGCARPESCPADVNWAPQTFKYLGIQIFHELSDLRDGNLGRTLRSLRTSVEFWRSLKLSIMARVALSKMVMLPRLLYYFANLLHGSES</sequence>
<accession>A0AAV7PZ82</accession>
<dbReference type="InterPro" id="IPR043502">
    <property type="entry name" value="DNA/RNA_pol_sf"/>
</dbReference>
<dbReference type="InterPro" id="IPR000477">
    <property type="entry name" value="RT_dom"/>
</dbReference>
<dbReference type="SUPFAM" id="SSF56672">
    <property type="entry name" value="DNA/RNA polymerases"/>
    <property type="match status" value="1"/>
</dbReference>
<organism evidence="2 3">
    <name type="scientific">Pleurodeles waltl</name>
    <name type="common">Iberian ribbed newt</name>
    <dbReference type="NCBI Taxonomy" id="8319"/>
    <lineage>
        <taxon>Eukaryota</taxon>
        <taxon>Metazoa</taxon>
        <taxon>Chordata</taxon>
        <taxon>Craniata</taxon>
        <taxon>Vertebrata</taxon>
        <taxon>Euteleostomi</taxon>
        <taxon>Amphibia</taxon>
        <taxon>Batrachia</taxon>
        <taxon>Caudata</taxon>
        <taxon>Salamandroidea</taxon>
        <taxon>Salamandridae</taxon>
        <taxon>Pleurodelinae</taxon>
        <taxon>Pleurodeles</taxon>
    </lineage>
</organism>
<keyword evidence="3" id="KW-1185">Reference proteome</keyword>
<reference evidence="2" key="1">
    <citation type="journal article" date="2022" name="bioRxiv">
        <title>Sequencing and chromosome-scale assembly of the giantPleurodeles waltlgenome.</title>
        <authorList>
            <person name="Brown T."/>
            <person name="Elewa A."/>
            <person name="Iarovenko S."/>
            <person name="Subramanian E."/>
            <person name="Araus A.J."/>
            <person name="Petzold A."/>
            <person name="Susuki M."/>
            <person name="Suzuki K.-i.T."/>
            <person name="Hayashi T."/>
            <person name="Toyoda A."/>
            <person name="Oliveira C."/>
            <person name="Osipova E."/>
            <person name="Leigh N.D."/>
            <person name="Simon A."/>
            <person name="Yun M.H."/>
        </authorList>
    </citation>
    <scope>NUCLEOTIDE SEQUENCE</scope>
    <source>
        <strain evidence="2">20211129_DDA</strain>
        <tissue evidence="2">Liver</tissue>
    </source>
</reference>
<dbReference type="PANTHER" id="PTHR31635:SF196">
    <property type="entry name" value="REVERSE TRANSCRIPTASE DOMAIN-CONTAINING PROTEIN-RELATED"/>
    <property type="match status" value="1"/>
</dbReference>
<feature type="domain" description="Reverse transcriptase" evidence="1">
    <location>
        <begin position="124"/>
        <end position="397"/>
    </location>
</feature>
<gene>
    <name evidence="2" type="ORF">NDU88_010914</name>
</gene>
<dbReference type="PANTHER" id="PTHR31635">
    <property type="entry name" value="REVERSE TRANSCRIPTASE DOMAIN-CONTAINING PROTEIN-RELATED"/>
    <property type="match status" value="1"/>
</dbReference>